<gene>
    <name evidence="2" type="ORF">F0M16_21865</name>
</gene>
<dbReference type="Proteomes" id="UP000323225">
    <property type="component" value="Unassembled WGS sequence"/>
</dbReference>
<protein>
    <recommendedName>
        <fullName evidence="4">RDD domain-containing protein</fullName>
    </recommendedName>
</protein>
<evidence type="ECO:0000313" key="3">
    <source>
        <dbReference type="Proteomes" id="UP000323225"/>
    </source>
</evidence>
<proteinExistence type="predicted"/>
<organism evidence="2 3">
    <name type="scientific">Vibrio cholerae</name>
    <dbReference type="NCBI Taxonomy" id="666"/>
    <lineage>
        <taxon>Bacteria</taxon>
        <taxon>Pseudomonadati</taxon>
        <taxon>Pseudomonadota</taxon>
        <taxon>Gammaproteobacteria</taxon>
        <taxon>Vibrionales</taxon>
        <taxon>Vibrionaceae</taxon>
        <taxon>Vibrio</taxon>
    </lineage>
</organism>
<evidence type="ECO:0000256" key="1">
    <source>
        <dbReference type="SAM" id="Phobius"/>
    </source>
</evidence>
<sequence length="342" mass="40276">MILFYRFIAFSLDLFFVIFLSLAFDLVITFSDLGRESFDYFLIFSLFINNYILEISGYSSLGKRLFKIKTICLKNNEYESFLIKLSIFILIPIFISYIAGVITDITGINSNVNYVIIYSAVLTAGFIITFMKGSVSPIDYITKTRVVFNDLRIENGNFRIKFLLALLIIIFTLTIYQASRFIRSDIIKIFNIEEGGNFKREFYHFPYRKLYEDNVIFLKHNRNISDKYKDYTVTSCKSLIDYDYFRVYYSDIYDWSIFDGDCLVLNVMVDLDQILIERFSEYIYDLLLRYPSDIYGNKRVVNINYELNGRVARFKLQKSIMKTDVGFITSGLKLSFELILSY</sequence>
<keyword evidence="1" id="KW-0812">Transmembrane</keyword>
<keyword evidence="1" id="KW-0472">Membrane</keyword>
<feature type="transmembrane region" description="Helical" evidence="1">
    <location>
        <begin position="162"/>
        <end position="179"/>
    </location>
</feature>
<feature type="transmembrane region" description="Helical" evidence="1">
    <location>
        <begin position="7"/>
        <end position="28"/>
    </location>
</feature>
<keyword evidence="1" id="KW-1133">Transmembrane helix</keyword>
<dbReference type="EMBL" id="VUAA01000049">
    <property type="protein sequence ID" value="KAA1252632.1"/>
    <property type="molecule type" value="Genomic_DNA"/>
</dbReference>
<evidence type="ECO:0000313" key="2">
    <source>
        <dbReference type="EMBL" id="KAA1252632.1"/>
    </source>
</evidence>
<evidence type="ECO:0008006" key="4">
    <source>
        <dbReference type="Google" id="ProtNLM"/>
    </source>
</evidence>
<name>A0A5Q6PCN6_VIBCL</name>
<feature type="transmembrane region" description="Helical" evidence="1">
    <location>
        <begin position="114"/>
        <end position="135"/>
    </location>
</feature>
<feature type="transmembrane region" description="Helical" evidence="1">
    <location>
        <begin position="40"/>
        <end position="61"/>
    </location>
</feature>
<dbReference type="AlphaFoldDB" id="A0A5Q6PCN6"/>
<accession>A0A5Q6PCN6</accession>
<feature type="transmembrane region" description="Helical" evidence="1">
    <location>
        <begin position="81"/>
        <end position="102"/>
    </location>
</feature>
<reference evidence="2 3" key="1">
    <citation type="submission" date="2019-09" db="EMBL/GenBank/DDBJ databases">
        <authorList>
            <person name="Kritzky A."/>
            <person name="Schelkanova E.Y."/>
            <person name="Alkhova Z.V."/>
            <person name="Smirnova N.I."/>
        </authorList>
    </citation>
    <scope>NUCLEOTIDE SEQUENCE [LARGE SCALE GENOMIC DNA]</scope>
    <source>
        <strain evidence="2 3">M1526</strain>
    </source>
</reference>
<comment type="caution">
    <text evidence="2">The sequence shown here is derived from an EMBL/GenBank/DDBJ whole genome shotgun (WGS) entry which is preliminary data.</text>
</comment>